<dbReference type="EMBL" id="KZ819638">
    <property type="protein sequence ID" value="PWN88703.1"/>
    <property type="molecule type" value="Genomic_DNA"/>
</dbReference>
<dbReference type="GeneID" id="37047177"/>
<keyword evidence="3" id="KW-1185">Reference proteome</keyword>
<dbReference type="AlphaFoldDB" id="A0A316YKX6"/>
<keyword evidence="1" id="KW-0175">Coiled coil</keyword>
<organism evidence="2 3">
    <name type="scientific">Acaromyces ingoldii</name>
    <dbReference type="NCBI Taxonomy" id="215250"/>
    <lineage>
        <taxon>Eukaryota</taxon>
        <taxon>Fungi</taxon>
        <taxon>Dikarya</taxon>
        <taxon>Basidiomycota</taxon>
        <taxon>Ustilaginomycotina</taxon>
        <taxon>Exobasidiomycetes</taxon>
        <taxon>Exobasidiales</taxon>
        <taxon>Cryptobasidiaceae</taxon>
        <taxon>Acaromyces</taxon>
    </lineage>
</organism>
<proteinExistence type="predicted"/>
<gene>
    <name evidence="2" type="ORF">FA10DRAFT_303634</name>
</gene>
<accession>A0A316YKX6</accession>
<dbReference type="Proteomes" id="UP000245768">
    <property type="component" value="Unassembled WGS sequence"/>
</dbReference>
<evidence type="ECO:0000256" key="1">
    <source>
        <dbReference type="SAM" id="Coils"/>
    </source>
</evidence>
<evidence type="ECO:0000313" key="3">
    <source>
        <dbReference type="Proteomes" id="UP000245768"/>
    </source>
</evidence>
<evidence type="ECO:0000313" key="2">
    <source>
        <dbReference type="EMBL" id="PWN88703.1"/>
    </source>
</evidence>
<dbReference type="RefSeq" id="XP_025375901.1">
    <property type="nucleotide sequence ID" value="XM_025525261.1"/>
</dbReference>
<protein>
    <submittedName>
        <fullName evidence="2">Uncharacterized protein</fullName>
    </submittedName>
</protein>
<feature type="coiled-coil region" evidence="1">
    <location>
        <begin position="190"/>
        <end position="217"/>
    </location>
</feature>
<name>A0A316YKX6_9BASI</name>
<sequence>MASSSGGSSSSSTLLRTASYRTLLRYAPHAVSHNRAASSNLRRAIRNNIESAPDAALPRFVTDCLALFLASCKRDDADGDVGSRQRNGLARRLCTNIASLQYHHYSYDVVMSRPGGRSRMGGTHTLALRRRRGNPAPSTTGVPLEEVLPSLTVPAKPRRGPHPGPPDARLLRPQRWDGQVEARRNGLLQVQLLEADLQRIEAQLARVQQQSQHQRDALVKEQTQLAKQKRVAEKQLDKHDAHLAIAARSRTLLSDALQAARGGQGLPLMPGR</sequence>
<reference evidence="2 3" key="1">
    <citation type="journal article" date="2018" name="Mol. Biol. Evol.">
        <title>Broad Genomic Sampling Reveals a Smut Pathogenic Ancestry of the Fungal Clade Ustilaginomycotina.</title>
        <authorList>
            <person name="Kijpornyongpan T."/>
            <person name="Mondo S.J."/>
            <person name="Barry K."/>
            <person name="Sandor L."/>
            <person name="Lee J."/>
            <person name="Lipzen A."/>
            <person name="Pangilinan J."/>
            <person name="LaButti K."/>
            <person name="Hainaut M."/>
            <person name="Henrissat B."/>
            <person name="Grigoriev I.V."/>
            <person name="Spatafora J.W."/>
            <person name="Aime M.C."/>
        </authorList>
    </citation>
    <scope>NUCLEOTIDE SEQUENCE [LARGE SCALE GENOMIC DNA]</scope>
    <source>
        <strain evidence="2 3">MCA 4198</strain>
    </source>
</reference>
<dbReference type="InParanoid" id="A0A316YKX6"/>